<gene>
    <name evidence="2" type="ORF">UT23_C0036G0003</name>
</gene>
<name>A0A0G0LWF3_9BACT</name>
<sequence>MISDREIISRFKIRPKDKVLDIGGSMRQRDEIRVDTLVDIIAPEEAPYGPSKLRAKNFVRLDVTRDKLPFGDKEFDFCLCSHTLEDLTNPFLVIEEMGRVAKRGLIVTPSMGADMVFSHINFSEWLTGARRIPGKGHHKWFFYKKGKGIRIIPKNYSILYTHAFQIVGWEGEEEFIHYWEARVGYEKGDDLNIHKLIDEYDKYLKKQSSKIKKGRTLFFIDSPQYYLKELIKLLLKRGVGFKYRKNF</sequence>
<dbReference type="InterPro" id="IPR013216">
    <property type="entry name" value="Methyltransf_11"/>
</dbReference>
<dbReference type="Proteomes" id="UP000034325">
    <property type="component" value="Unassembled WGS sequence"/>
</dbReference>
<dbReference type="InterPro" id="IPR029063">
    <property type="entry name" value="SAM-dependent_MTases_sf"/>
</dbReference>
<dbReference type="GO" id="GO:0008757">
    <property type="term" value="F:S-adenosylmethionine-dependent methyltransferase activity"/>
    <property type="evidence" value="ECO:0007669"/>
    <property type="project" value="InterPro"/>
</dbReference>
<proteinExistence type="predicted"/>
<dbReference type="SUPFAM" id="SSF53335">
    <property type="entry name" value="S-adenosyl-L-methionine-dependent methyltransferases"/>
    <property type="match status" value="1"/>
</dbReference>
<dbReference type="Gene3D" id="3.40.50.150">
    <property type="entry name" value="Vaccinia Virus protein VP39"/>
    <property type="match status" value="1"/>
</dbReference>
<protein>
    <recommendedName>
        <fullName evidence="1">Methyltransferase type 11 domain-containing protein</fullName>
    </recommendedName>
</protein>
<organism evidence="2 3">
    <name type="scientific">Candidatus Woesebacteria bacterium GW2011_GWA1_39_12</name>
    <dbReference type="NCBI Taxonomy" id="1618549"/>
    <lineage>
        <taxon>Bacteria</taxon>
        <taxon>Candidatus Woeseibacteriota</taxon>
    </lineage>
</organism>
<feature type="domain" description="Methyltransferase type 11" evidence="1">
    <location>
        <begin position="56"/>
        <end position="104"/>
    </location>
</feature>
<evidence type="ECO:0000259" key="1">
    <source>
        <dbReference type="Pfam" id="PF08241"/>
    </source>
</evidence>
<evidence type="ECO:0000313" key="3">
    <source>
        <dbReference type="Proteomes" id="UP000034325"/>
    </source>
</evidence>
<evidence type="ECO:0000313" key="2">
    <source>
        <dbReference type="EMBL" id="KKQ96273.1"/>
    </source>
</evidence>
<reference evidence="2 3" key="1">
    <citation type="journal article" date="2015" name="Nature">
        <title>rRNA introns, odd ribosomes, and small enigmatic genomes across a large radiation of phyla.</title>
        <authorList>
            <person name="Brown C.T."/>
            <person name="Hug L.A."/>
            <person name="Thomas B.C."/>
            <person name="Sharon I."/>
            <person name="Castelle C.J."/>
            <person name="Singh A."/>
            <person name="Wilkins M.J."/>
            <person name="Williams K.H."/>
            <person name="Banfield J.F."/>
        </authorList>
    </citation>
    <scope>NUCLEOTIDE SEQUENCE [LARGE SCALE GENOMIC DNA]</scope>
</reference>
<dbReference type="EMBL" id="LBWA01000036">
    <property type="protein sequence ID" value="KKQ96273.1"/>
    <property type="molecule type" value="Genomic_DNA"/>
</dbReference>
<accession>A0A0G0LWF3</accession>
<dbReference type="Pfam" id="PF08241">
    <property type="entry name" value="Methyltransf_11"/>
    <property type="match status" value="1"/>
</dbReference>
<comment type="caution">
    <text evidence="2">The sequence shown here is derived from an EMBL/GenBank/DDBJ whole genome shotgun (WGS) entry which is preliminary data.</text>
</comment>
<dbReference type="AlphaFoldDB" id="A0A0G0LWF3"/>